<feature type="domain" description="Glycosyltransferase 2-like" evidence="1">
    <location>
        <begin position="9"/>
        <end position="116"/>
    </location>
</feature>
<name>A0A927GBM6_9BACT</name>
<dbReference type="Proteomes" id="UP000653797">
    <property type="component" value="Unassembled WGS sequence"/>
</dbReference>
<sequence length="253" mass="29234">MQSISPKVSIITAVYNAEKYINGCITSVLGQNYENFEYIIIDGGSTDNTISIIEQYKDKLSYWISEPDRGIYDAWNKGLAASKGEWIAFLGSDDLLYPDAIQTYVNHIIQHPKQHELEFVSSRIELVKQDLTSIRIVGEAWDWERFKYKMITWHVGCFHAKHLFTKYGYFDPAYKVSGDYELLLRPTDKLVASFVDRTTVKMRMGGVSDIKLIEAHDETFRAKIKNGAIPAWRGELLKILYHVYLTVKFTIKR</sequence>
<dbReference type="InterPro" id="IPR001173">
    <property type="entry name" value="Glyco_trans_2-like"/>
</dbReference>
<evidence type="ECO:0000259" key="1">
    <source>
        <dbReference type="Pfam" id="PF00535"/>
    </source>
</evidence>
<dbReference type="EMBL" id="JACXAA010000001">
    <property type="protein sequence ID" value="MBD2751867.1"/>
    <property type="molecule type" value="Genomic_DNA"/>
</dbReference>
<organism evidence="2 3">
    <name type="scientific">Spirosoma validum</name>
    <dbReference type="NCBI Taxonomy" id="2771355"/>
    <lineage>
        <taxon>Bacteria</taxon>
        <taxon>Pseudomonadati</taxon>
        <taxon>Bacteroidota</taxon>
        <taxon>Cytophagia</taxon>
        <taxon>Cytophagales</taxon>
        <taxon>Cytophagaceae</taxon>
        <taxon>Spirosoma</taxon>
    </lineage>
</organism>
<evidence type="ECO:0000313" key="2">
    <source>
        <dbReference type="EMBL" id="MBD2751867.1"/>
    </source>
</evidence>
<dbReference type="CDD" id="cd06433">
    <property type="entry name" value="GT_2_WfgS_like"/>
    <property type="match status" value="1"/>
</dbReference>
<evidence type="ECO:0000313" key="3">
    <source>
        <dbReference type="Proteomes" id="UP000653797"/>
    </source>
</evidence>
<comment type="caution">
    <text evidence="2">The sequence shown here is derived from an EMBL/GenBank/DDBJ whole genome shotgun (WGS) entry which is preliminary data.</text>
</comment>
<proteinExistence type="predicted"/>
<dbReference type="PANTHER" id="PTHR22916">
    <property type="entry name" value="GLYCOSYLTRANSFERASE"/>
    <property type="match status" value="1"/>
</dbReference>
<keyword evidence="3" id="KW-1185">Reference proteome</keyword>
<dbReference type="SUPFAM" id="SSF53448">
    <property type="entry name" value="Nucleotide-diphospho-sugar transferases"/>
    <property type="match status" value="1"/>
</dbReference>
<gene>
    <name evidence="2" type="ORF">IC230_03115</name>
</gene>
<dbReference type="AlphaFoldDB" id="A0A927GBM6"/>
<dbReference type="PANTHER" id="PTHR22916:SF3">
    <property type="entry name" value="UDP-GLCNAC:BETAGAL BETA-1,3-N-ACETYLGLUCOSAMINYLTRANSFERASE-LIKE PROTEIN 1"/>
    <property type="match status" value="1"/>
</dbReference>
<reference evidence="2" key="1">
    <citation type="submission" date="2020-09" db="EMBL/GenBank/DDBJ databases">
        <authorList>
            <person name="Kim M.K."/>
        </authorList>
    </citation>
    <scope>NUCLEOTIDE SEQUENCE</scope>
    <source>
        <strain evidence="2">BT704</strain>
    </source>
</reference>
<dbReference type="InterPro" id="IPR029044">
    <property type="entry name" value="Nucleotide-diphossugar_trans"/>
</dbReference>
<dbReference type="GO" id="GO:0016758">
    <property type="term" value="F:hexosyltransferase activity"/>
    <property type="evidence" value="ECO:0007669"/>
    <property type="project" value="UniProtKB-ARBA"/>
</dbReference>
<dbReference type="Pfam" id="PF00535">
    <property type="entry name" value="Glycos_transf_2"/>
    <property type="match status" value="1"/>
</dbReference>
<accession>A0A927GBM6</accession>
<protein>
    <submittedName>
        <fullName evidence="2">Glycosyltransferase</fullName>
    </submittedName>
</protein>
<dbReference type="Gene3D" id="3.90.550.10">
    <property type="entry name" value="Spore Coat Polysaccharide Biosynthesis Protein SpsA, Chain A"/>
    <property type="match status" value="1"/>
</dbReference>
<dbReference type="RefSeq" id="WP_191037493.1">
    <property type="nucleotide sequence ID" value="NZ_JACXAA010000001.1"/>
</dbReference>